<accession>A0A915XJA2</accession>
<gene>
    <name evidence="1" type="ORF">GF1_24510</name>
</gene>
<keyword evidence="2" id="KW-1185">Reference proteome</keyword>
<evidence type="ECO:0000313" key="1">
    <source>
        <dbReference type="EMBL" id="BCO10075.1"/>
    </source>
</evidence>
<reference evidence="1" key="1">
    <citation type="submission" date="2020-12" db="EMBL/GenBank/DDBJ databases">
        <title>Desulfobium dissulfuricans gen. nov., sp. nov., a novel mesophilic, sulfate-reducing bacterium isolated from a deep-sea hydrothermal vent.</title>
        <authorList>
            <person name="Hashimoto Y."/>
            <person name="Tame A."/>
            <person name="Sawayama S."/>
            <person name="Miyazaki J."/>
            <person name="Takai K."/>
            <person name="Nakagawa S."/>
        </authorList>
    </citation>
    <scope>NUCLEOTIDE SEQUENCE</scope>
    <source>
        <strain evidence="1">GF1</strain>
    </source>
</reference>
<dbReference type="AlphaFoldDB" id="A0A915XJA2"/>
<evidence type="ECO:0000313" key="2">
    <source>
        <dbReference type="Proteomes" id="UP001063350"/>
    </source>
</evidence>
<dbReference type="KEGG" id="ddu:GF1_24510"/>
<dbReference type="EMBL" id="AP024233">
    <property type="protein sequence ID" value="BCO10075.1"/>
    <property type="molecule type" value="Genomic_DNA"/>
</dbReference>
<protein>
    <submittedName>
        <fullName evidence="1">Uncharacterized protein</fullName>
    </submittedName>
</protein>
<dbReference type="Proteomes" id="UP001063350">
    <property type="component" value="Chromosome"/>
</dbReference>
<sequence>MSKVQVPSGQPAGRISCPHCGNDKDFVEVAEDVVVTTHYVQNMDGSFTPRENDTEIHGEIHLFCGNCNADLSRFHSHFLEMIF</sequence>
<dbReference type="RefSeq" id="WP_267926812.1">
    <property type="nucleotide sequence ID" value="NZ_AP024233.1"/>
</dbReference>
<organism evidence="1 2">
    <name type="scientific">Desulfolithobacter dissulfuricans</name>
    <dbReference type="NCBI Taxonomy" id="2795293"/>
    <lineage>
        <taxon>Bacteria</taxon>
        <taxon>Pseudomonadati</taxon>
        <taxon>Thermodesulfobacteriota</taxon>
        <taxon>Desulfobulbia</taxon>
        <taxon>Desulfobulbales</taxon>
        <taxon>Desulfobulbaceae</taxon>
        <taxon>Desulfolithobacter</taxon>
    </lineage>
</organism>
<name>A0A915XJA2_9BACT</name>
<proteinExistence type="predicted"/>